<dbReference type="InterPro" id="IPR029063">
    <property type="entry name" value="SAM-dependent_MTases_sf"/>
</dbReference>
<dbReference type="InterPro" id="IPR006342">
    <property type="entry name" value="FkbM_mtfrase"/>
</dbReference>
<organism evidence="2">
    <name type="scientific">viral metagenome</name>
    <dbReference type="NCBI Taxonomy" id="1070528"/>
    <lineage>
        <taxon>unclassified sequences</taxon>
        <taxon>metagenomes</taxon>
        <taxon>organismal metagenomes</taxon>
    </lineage>
</organism>
<dbReference type="SUPFAM" id="SSF53335">
    <property type="entry name" value="S-adenosyl-L-methionine-dependent methyltransferases"/>
    <property type="match status" value="1"/>
</dbReference>
<proteinExistence type="predicted"/>
<sequence>MLISDILRKTYNIDFNNLNILECGSGPGPVLETSDFNKTNNCYYIEANYKDYKLIHDLKYNVYHYALSDTNENISFTITSHIGNSSVSHSEIHKQELLSCYNSTFTNVIVPAITYKNFIQNVIKTNIDILILDVEGHESMILNTFFDLDTSELPKIICIEVGYDWNERKPILLKLGYNLDFYEYNNCYLSHSTYNCNKNISNMNYFNQNNKKFIFFNKLIYENELI</sequence>
<dbReference type="AlphaFoldDB" id="A0A6C0JM16"/>
<dbReference type="EMBL" id="MN740417">
    <property type="protein sequence ID" value="QHU05517.1"/>
    <property type="molecule type" value="Genomic_DNA"/>
</dbReference>
<evidence type="ECO:0000259" key="1">
    <source>
        <dbReference type="Pfam" id="PF05050"/>
    </source>
</evidence>
<reference evidence="2" key="1">
    <citation type="journal article" date="2020" name="Nature">
        <title>Giant virus diversity and host interactions through global metagenomics.</title>
        <authorList>
            <person name="Schulz F."/>
            <person name="Roux S."/>
            <person name="Paez-Espino D."/>
            <person name="Jungbluth S."/>
            <person name="Walsh D.A."/>
            <person name="Denef V.J."/>
            <person name="McMahon K.D."/>
            <person name="Konstantinidis K.T."/>
            <person name="Eloe-Fadrosh E.A."/>
            <person name="Kyrpides N.C."/>
            <person name="Woyke T."/>
        </authorList>
    </citation>
    <scope>NUCLEOTIDE SEQUENCE</scope>
    <source>
        <strain evidence="2">GVMAG-M-3300027736-24</strain>
    </source>
</reference>
<dbReference type="Pfam" id="PF05050">
    <property type="entry name" value="Methyltransf_21"/>
    <property type="match status" value="1"/>
</dbReference>
<protein>
    <recommendedName>
        <fullName evidence="1">Methyltransferase FkbM domain-containing protein</fullName>
    </recommendedName>
</protein>
<dbReference type="Gene3D" id="3.40.50.150">
    <property type="entry name" value="Vaccinia Virus protein VP39"/>
    <property type="match status" value="1"/>
</dbReference>
<name>A0A6C0JM16_9ZZZZ</name>
<accession>A0A6C0JM16</accession>
<feature type="domain" description="Methyltransferase FkbM" evidence="1">
    <location>
        <begin position="42"/>
        <end position="169"/>
    </location>
</feature>
<evidence type="ECO:0000313" key="2">
    <source>
        <dbReference type="EMBL" id="QHU05517.1"/>
    </source>
</evidence>